<evidence type="ECO:0008006" key="2">
    <source>
        <dbReference type="Google" id="ProtNLM"/>
    </source>
</evidence>
<evidence type="ECO:0000313" key="1">
    <source>
        <dbReference type="EMBL" id="KKN21093.1"/>
    </source>
</evidence>
<dbReference type="EMBL" id="LAZR01003180">
    <property type="protein sequence ID" value="KKN21093.1"/>
    <property type="molecule type" value="Genomic_DNA"/>
</dbReference>
<reference evidence="1" key="1">
    <citation type="journal article" date="2015" name="Nature">
        <title>Complex archaea that bridge the gap between prokaryotes and eukaryotes.</title>
        <authorList>
            <person name="Spang A."/>
            <person name="Saw J.H."/>
            <person name="Jorgensen S.L."/>
            <person name="Zaremba-Niedzwiedzka K."/>
            <person name="Martijn J."/>
            <person name="Lind A.E."/>
            <person name="van Eijk R."/>
            <person name="Schleper C."/>
            <person name="Guy L."/>
            <person name="Ettema T.J."/>
        </authorList>
    </citation>
    <scope>NUCLEOTIDE SEQUENCE</scope>
</reference>
<dbReference type="AlphaFoldDB" id="A0A0F9RV56"/>
<name>A0A0F9RV56_9ZZZZ</name>
<protein>
    <recommendedName>
        <fullName evidence="2">Major tropism determinant N-terminal domain-containing protein</fullName>
    </recommendedName>
</protein>
<gene>
    <name evidence="1" type="ORF">LCGC14_0928870</name>
</gene>
<organism evidence="1">
    <name type="scientific">marine sediment metagenome</name>
    <dbReference type="NCBI Taxonomy" id="412755"/>
    <lineage>
        <taxon>unclassified sequences</taxon>
        <taxon>metagenomes</taxon>
        <taxon>ecological metagenomes</taxon>
    </lineage>
</organism>
<comment type="caution">
    <text evidence="1">The sequence shown here is derived from an EMBL/GenBank/DDBJ whole genome shotgun (WGS) entry which is preliminary data.</text>
</comment>
<proteinExistence type="predicted"/>
<accession>A0A0F9RV56</accession>
<sequence length="510" mass="53783">MEVHAIIDSRLKSGTAQGQIMFWDNTLKRWVNAETSELFWDDTNKRFGIGIASPGQQLHIRGSVSIKALFERTSASNVVTEYKGTGGSMYIGLTNNDFFISSANDLSAGNFFMVQNEGNVGIGISNPGVRLHLFESSENANMRIQTEKVNGLAQVQLFNDARHWDFGIDASDRFVISDATAVKTRLVVDESGQVGIGETAPETLLELTSTAPYFTLHNSTEENSDGGRESRINFKGEQDGTEETTLARIEVSHDGVADDEKGKIVLSVNDGNDGDTPTDVMTIDSDGRVKIGTTSDMLAPLNITGDTAGINDRHEGLWMRGKVGAWIVQLNVRGPRLEIGGGATLDTTPAMSVNYNTGEVGIGTTTPTLPLSVLEKSGHTTTGGFAVKLTNKTGGNTVAGQLVEASTPVGADTDDAFETAAGSADNVIGVVLDAGVADGSEAWVVVSGIADVLMDAGGSARGDRIISSATAGSADVWNVGGAVATHFLEIGHCIETRVGAGLARCILHFN</sequence>